<evidence type="ECO:0008006" key="3">
    <source>
        <dbReference type="Google" id="ProtNLM"/>
    </source>
</evidence>
<dbReference type="PROSITE" id="PS51257">
    <property type="entry name" value="PROKAR_LIPOPROTEIN"/>
    <property type="match status" value="1"/>
</dbReference>
<sequence>MKKIKKYFIFTTITTIPLLSLSCSSPFGKDNKSSETQKMDKFIKYLKEYQIDSNIQTYQGGYFSNNWAYKKDNYGKFGNIFYGRIALIDSEDDLNQIFLSRFNLDLIKSYAPLIDDSLKNQLSTLTEEKLQEINRKMFEKIYLNYQKTTEFFKTKSLFLYEQWTDNSENAKYWEEFVVPAINQNKKIDAMQIKIYKPADLSNDFSWNNDRQHYQRILKMTVIVLNKPDVVKPDGTSFNKNKKVEAENLYNFLKNKYKSEPWDN</sequence>
<dbReference type="AlphaFoldDB" id="A0A4R7UEM3"/>
<accession>A0A4R7UEM3</accession>
<organism evidence="1 2">
    <name type="scientific">Mycoplasmopsis mustelae</name>
    <dbReference type="NCBI Taxonomy" id="171289"/>
    <lineage>
        <taxon>Bacteria</taxon>
        <taxon>Bacillati</taxon>
        <taxon>Mycoplasmatota</taxon>
        <taxon>Mycoplasmoidales</taxon>
        <taxon>Metamycoplasmataceae</taxon>
        <taxon>Mycoplasmopsis</taxon>
    </lineage>
</organism>
<reference evidence="1 2" key="1">
    <citation type="submission" date="2019-03" db="EMBL/GenBank/DDBJ databases">
        <title>Genomic Encyclopedia of Archaeal and Bacterial Type Strains, Phase II (KMG-II): from individual species to whole genera.</title>
        <authorList>
            <person name="Goeker M."/>
        </authorList>
    </citation>
    <scope>NUCLEOTIDE SEQUENCE [LARGE SCALE GENOMIC DNA]</scope>
    <source>
        <strain evidence="1 2">ATCC 35214</strain>
    </source>
</reference>
<keyword evidence="2" id="KW-1185">Reference proteome</keyword>
<comment type="caution">
    <text evidence="1">The sequence shown here is derived from an EMBL/GenBank/DDBJ whole genome shotgun (WGS) entry which is preliminary data.</text>
</comment>
<gene>
    <name evidence="1" type="ORF">BCF59_0039</name>
</gene>
<evidence type="ECO:0000313" key="2">
    <source>
        <dbReference type="Proteomes" id="UP000295757"/>
    </source>
</evidence>
<dbReference type="Proteomes" id="UP000295757">
    <property type="component" value="Unassembled WGS sequence"/>
</dbReference>
<proteinExistence type="predicted"/>
<evidence type="ECO:0000313" key="1">
    <source>
        <dbReference type="EMBL" id="TDV24095.1"/>
    </source>
</evidence>
<dbReference type="EMBL" id="SOCN01000001">
    <property type="protein sequence ID" value="TDV24095.1"/>
    <property type="molecule type" value="Genomic_DNA"/>
</dbReference>
<dbReference type="RefSeq" id="WP_134109971.1">
    <property type="nucleotide sequence ID" value="NZ_SOCN01000001.1"/>
</dbReference>
<protein>
    <recommendedName>
        <fullName evidence="3">Lipoprotein</fullName>
    </recommendedName>
</protein>
<name>A0A4R7UEM3_9BACT</name>